<sequence length="104" mass="10864">CKKFTVVRVRDLNDEKDLLSSAILPDDGVWGWVKGPGLAGGSGTIRAVRTTAAGRGGRDSATQILLEEEWAERTRGVHRRGSVAAASGRPTLIEAPGGSVAVTP</sequence>
<evidence type="ECO:0000313" key="2">
    <source>
        <dbReference type="Proteomes" id="UP000805193"/>
    </source>
</evidence>
<protein>
    <submittedName>
        <fullName evidence="1">Uncharacterized protein</fullName>
    </submittedName>
</protein>
<feature type="non-terminal residue" evidence="1">
    <location>
        <position position="1"/>
    </location>
</feature>
<evidence type="ECO:0000313" key="1">
    <source>
        <dbReference type="EMBL" id="KAG0426408.1"/>
    </source>
</evidence>
<dbReference type="EMBL" id="JABSTQ010009721">
    <property type="protein sequence ID" value="KAG0426408.1"/>
    <property type="molecule type" value="Genomic_DNA"/>
</dbReference>
<proteinExistence type="predicted"/>
<comment type="caution">
    <text evidence="1">The sequence shown here is derived from an EMBL/GenBank/DDBJ whole genome shotgun (WGS) entry which is preliminary data.</text>
</comment>
<reference evidence="1 2" key="1">
    <citation type="journal article" date="2020" name="Cell">
        <title>Large-Scale Comparative Analyses of Tick Genomes Elucidate Their Genetic Diversity and Vector Capacities.</title>
        <authorList>
            <consortium name="Tick Genome and Microbiome Consortium (TIGMIC)"/>
            <person name="Jia N."/>
            <person name="Wang J."/>
            <person name="Shi W."/>
            <person name="Du L."/>
            <person name="Sun Y."/>
            <person name="Zhan W."/>
            <person name="Jiang J.F."/>
            <person name="Wang Q."/>
            <person name="Zhang B."/>
            <person name="Ji P."/>
            <person name="Bell-Sakyi L."/>
            <person name="Cui X.M."/>
            <person name="Yuan T.T."/>
            <person name="Jiang B.G."/>
            <person name="Yang W.F."/>
            <person name="Lam T.T."/>
            <person name="Chang Q.C."/>
            <person name="Ding S.J."/>
            <person name="Wang X.J."/>
            <person name="Zhu J.G."/>
            <person name="Ruan X.D."/>
            <person name="Zhao L."/>
            <person name="Wei J.T."/>
            <person name="Ye R.Z."/>
            <person name="Que T.C."/>
            <person name="Du C.H."/>
            <person name="Zhou Y.H."/>
            <person name="Cheng J.X."/>
            <person name="Dai P.F."/>
            <person name="Guo W.B."/>
            <person name="Han X.H."/>
            <person name="Huang E.J."/>
            <person name="Li L.F."/>
            <person name="Wei W."/>
            <person name="Gao Y.C."/>
            <person name="Liu J.Z."/>
            <person name="Shao H.Z."/>
            <person name="Wang X."/>
            <person name="Wang C.C."/>
            <person name="Yang T.C."/>
            <person name="Huo Q.B."/>
            <person name="Li W."/>
            <person name="Chen H.Y."/>
            <person name="Chen S.E."/>
            <person name="Zhou L.G."/>
            <person name="Ni X.B."/>
            <person name="Tian J.H."/>
            <person name="Sheng Y."/>
            <person name="Liu T."/>
            <person name="Pan Y.S."/>
            <person name="Xia L.Y."/>
            <person name="Li J."/>
            <person name="Zhao F."/>
            <person name="Cao W.C."/>
        </authorList>
    </citation>
    <scope>NUCLEOTIDE SEQUENCE [LARGE SCALE GENOMIC DNA]</scope>
    <source>
        <strain evidence="1">Iper-2018</strain>
    </source>
</reference>
<name>A0AC60PZ48_IXOPE</name>
<keyword evidence="2" id="KW-1185">Reference proteome</keyword>
<organism evidence="1 2">
    <name type="scientific">Ixodes persulcatus</name>
    <name type="common">Taiga tick</name>
    <dbReference type="NCBI Taxonomy" id="34615"/>
    <lineage>
        <taxon>Eukaryota</taxon>
        <taxon>Metazoa</taxon>
        <taxon>Ecdysozoa</taxon>
        <taxon>Arthropoda</taxon>
        <taxon>Chelicerata</taxon>
        <taxon>Arachnida</taxon>
        <taxon>Acari</taxon>
        <taxon>Parasitiformes</taxon>
        <taxon>Ixodida</taxon>
        <taxon>Ixodoidea</taxon>
        <taxon>Ixodidae</taxon>
        <taxon>Ixodinae</taxon>
        <taxon>Ixodes</taxon>
    </lineage>
</organism>
<dbReference type="Proteomes" id="UP000805193">
    <property type="component" value="Unassembled WGS sequence"/>
</dbReference>
<accession>A0AC60PZ48</accession>
<gene>
    <name evidence="1" type="ORF">HPB47_026475</name>
</gene>